<organism evidence="7">
    <name type="scientific">marine sediment metagenome</name>
    <dbReference type="NCBI Taxonomy" id="412755"/>
    <lineage>
        <taxon>unclassified sequences</taxon>
        <taxon>metagenomes</taxon>
        <taxon>ecological metagenomes</taxon>
    </lineage>
</organism>
<keyword evidence="1" id="KW-1277">Toxin-antitoxin system</keyword>
<dbReference type="GO" id="GO:0016787">
    <property type="term" value="F:hydrolase activity"/>
    <property type="evidence" value="ECO:0007669"/>
    <property type="project" value="UniProtKB-KW"/>
</dbReference>
<evidence type="ECO:0000256" key="3">
    <source>
        <dbReference type="ARBA" id="ARBA00022759"/>
    </source>
</evidence>
<accession>X1L5E9</accession>
<evidence type="ECO:0000256" key="4">
    <source>
        <dbReference type="ARBA" id="ARBA00022801"/>
    </source>
</evidence>
<reference evidence="7" key="1">
    <citation type="journal article" date="2014" name="Front. Microbiol.">
        <title>High frequency of phylogenetically diverse reductive dehalogenase-homologous genes in deep subseafloor sedimentary metagenomes.</title>
        <authorList>
            <person name="Kawai M."/>
            <person name="Futagami T."/>
            <person name="Toyoda A."/>
            <person name="Takaki Y."/>
            <person name="Nishi S."/>
            <person name="Hori S."/>
            <person name="Arai W."/>
            <person name="Tsubouchi T."/>
            <person name="Morono Y."/>
            <person name="Uchiyama I."/>
            <person name="Ito T."/>
            <person name="Fujiyama A."/>
            <person name="Inagaki F."/>
            <person name="Takami H."/>
        </authorList>
    </citation>
    <scope>NUCLEOTIDE SEQUENCE</scope>
    <source>
        <strain evidence="7">Expedition CK06-06</strain>
    </source>
</reference>
<dbReference type="InterPro" id="IPR038570">
    <property type="entry name" value="HicA_sf"/>
</dbReference>
<dbReference type="AlphaFoldDB" id="X1L5E9"/>
<dbReference type="EMBL" id="BARV01007931">
    <property type="protein sequence ID" value="GAI14562.1"/>
    <property type="molecule type" value="Genomic_DNA"/>
</dbReference>
<keyword evidence="3" id="KW-0255">Endonuclease</keyword>
<keyword evidence="2" id="KW-0540">Nuclease</keyword>
<evidence type="ECO:0000313" key="7">
    <source>
        <dbReference type="EMBL" id="GAI14562.1"/>
    </source>
</evidence>
<evidence type="ECO:0000256" key="6">
    <source>
        <dbReference type="ARBA" id="ARBA00023016"/>
    </source>
</evidence>
<protein>
    <recommendedName>
        <fullName evidence="8">Addiction module toxin, HicA family</fullName>
    </recommendedName>
</protein>
<dbReference type="InterPro" id="IPR012933">
    <property type="entry name" value="HicA_mRNA_interferase"/>
</dbReference>
<keyword evidence="5" id="KW-0694">RNA-binding</keyword>
<dbReference type="GO" id="GO:0004519">
    <property type="term" value="F:endonuclease activity"/>
    <property type="evidence" value="ECO:0007669"/>
    <property type="project" value="UniProtKB-KW"/>
</dbReference>
<evidence type="ECO:0008006" key="8">
    <source>
        <dbReference type="Google" id="ProtNLM"/>
    </source>
</evidence>
<dbReference type="Pfam" id="PF07927">
    <property type="entry name" value="HicA_toxin"/>
    <property type="match status" value="1"/>
</dbReference>
<comment type="caution">
    <text evidence="7">The sequence shown here is derived from an EMBL/GenBank/DDBJ whole genome shotgun (WGS) entry which is preliminary data.</text>
</comment>
<keyword evidence="6" id="KW-0346">Stress response</keyword>
<evidence type="ECO:0000256" key="1">
    <source>
        <dbReference type="ARBA" id="ARBA00022649"/>
    </source>
</evidence>
<dbReference type="Gene3D" id="3.30.920.30">
    <property type="entry name" value="Hypothetical protein"/>
    <property type="match status" value="1"/>
</dbReference>
<dbReference type="SUPFAM" id="SSF54786">
    <property type="entry name" value="YcfA/nrd intein domain"/>
    <property type="match status" value="1"/>
</dbReference>
<sequence>MPPRKPPVLSGRALVKALESLGYQQVSQRGSHVKLKRRYHEGEHTLVVPLHKELDKGTLGSIINRLKKYIPEETILEALQRHK</sequence>
<proteinExistence type="predicted"/>
<dbReference type="GO" id="GO:0003729">
    <property type="term" value="F:mRNA binding"/>
    <property type="evidence" value="ECO:0007669"/>
    <property type="project" value="InterPro"/>
</dbReference>
<name>X1L5E9_9ZZZZ</name>
<evidence type="ECO:0000256" key="5">
    <source>
        <dbReference type="ARBA" id="ARBA00022884"/>
    </source>
</evidence>
<evidence type="ECO:0000256" key="2">
    <source>
        <dbReference type="ARBA" id="ARBA00022722"/>
    </source>
</evidence>
<gene>
    <name evidence="7" type="ORF">S06H3_16063</name>
</gene>
<keyword evidence="4" id="KW-0378">Hydrolase</keyword>